<proteinExistence type="predicted"/>
<dbReference type="EMBL" id="FOIJ01000015">
    <property type="protein sequence ID" value="SEU30786.1"/>
    <property type="molecule type" value="Genomic_DNA"/>
</dbReference>
<dbReference type="Proteomes" id="UP000199181">
    <property type="component" value="Unassembled WGS sequence"/>
</dbReference>
<evidence type="ECO:0008006" key="3">
    <source>
        <dbReference type="Google" id="ProtNLM"/>
    </source>
</evidence>
<accession>A0A1I0KYD7</accession>
<sequence length="221" mass="25808">MKVLVYVEGPGDRVSLEKLFRDVLKQGRQSKVSITFHPKEGKDWILRHLGKTAASHLKGSPDDYIFALPDLYPMAKYARTPEAHHSFEELRKMLWERFNMEAEQLGLPEAARSHYRIHCLKHDLEVLLLGAPDILRQRLKTDEGIEKNWRKPPEEQNDQRPPKRVVEHLFMKYRKQGYIETTDAPWILERAAARDLCGACPQNFKPLFQELERLSLGELLD</sequence>
<dbReference type="Pfam" id="PF14103">
    <property type="entry name" value="DUF4276"/>
    <property type="match status" value="1"/>
</dbReference>
<evidence type="ECO:0000313" key="1">
    <source>
        <dbReference type="EMBL" id="SEU30786.1"/>
    </source>
</evidence>
<dbReference type="AlphaFoldDB" id="A0A1I0KYD7"/>
<gene>
    <name evidence="1" type="ORF">SAMN05443639_115148</name>
</gene>
<name>A0A1I0KYD7_9BACT</name>
<evidence type="ECO:0000313" key="2">
    <source>
        <dbReference type="Proteomes" id="UP000199181"/>
    </source>
</evidence>
<reference evidence="2" key="1">
    <citation type="submission" date="2016-10" db="EMBL/GenBank/DDBJ databases">
        <authorList>
            <person name="Varghese N."/>
            <person name="Submissions S."/>
        </authorList>
    </citation>
    <scope>NUCLEOTIDE SEQUENCE [LARGE SCALE GENOMIC DNA]</scope>
    <source>
        <strain evidence="2">DSM 16858</strain>
    </source>
</reference>
<dbReference type="RefSeq" id="WP_093524663.1">
    <property type="nucleotide sequence ID" value="NZ_FOIJ01000015.1"/>
</dbReference>
<organism evidence="1 2">
    <name type="scientific">Stigmatella erecta</name>
    <dbReference type="NCBI Taxonomy" id="83460"/>
    <lineage>
        <taxon>Bacteria</taxon>
        <taxon>Pseudomonadati</taxon>
        <taxon>Myxococcota</taxon>
        <taxon>Myxococcia</taxon>
        <taxon>Myxococcales</taxon>
        <taxon>Cystobacterineae</taxon>
        <taxon>Archangiaceae</taxon>
        <taxon>Stigmatella</taxon>
    </lineage>
</organism>
<protein>
    <recommendedName>
        <fullName evidence="3">RloB-like protein</fullName>
    </recommendedName>
</protein>
<dbReference type="InterPro" id="IPR025455">
    <property type="entry name" value="DUF4276"/>
</dbReference>
<keyword evidence="2" id="KW-1185">Reference proteome</keyword>